<dbReference type="EMBL" id="CP022196">
    <property type="protein sequence ID" value="ATG46781.1"/>
    <property type="molecule type" value="Genomic_DNA"/>
</dbReference>
<organism evidence="1 2">
    <name type="scientific">Celeribacter ethanolicus</name>
    <dbReference type="NCBI Taxonomy" id="1758178"/>
    <lineage>
        <taxon>Bacteria</taxon>
        <taxon>Pseudomonadati</taxon>
        <taxon>Pseudomonadota</taxon>
        <taxon>Alphaproteobacteria</taxon>
        <taxon>Rhodobacterales</taxon>
        <taxon>Roseobacteraceae</taxon>
        <taxon>Celeribacter</taxon>
    </lineage>
</organism>
<name>A0A291G9C0_9RHOB</name>
<dbReference type="KEGG" id="ceh:CEW89_03925"/>
<accession>A0A291G9C0</accession>
<gene>
    <name evidence="1" type="ORF">CEW89_03925</name>
</gene>
<dbReference type="Proteomes" id="UP000217935">
    <property type="component" value="Chromosome"/>
</dbReference>
<proteinExistence type="predicted"/>
<reference evidence="1 2" key="1">
    <citation type="submission" date="2017-06" db="EMBL/GenBank/DDBJ databases">
        <title>Celeribacter sp. TSPH2 complete genome sequence.</title>
        <authorList>
            <person name="Woo J.-H."/>
            <person name="Kim H.-S."/>
        </authorList>
    </citation>
    <scope>NUCLEOTIDE SEQUENCE [LARGE SCALE GENOMIC DNA]</scope>
    <source>
        <strain evidence="1 2">TSPH2</strain>
    </source>
</reference>
<sequence length="230" mass="25515">MVRALFHARVIAPDPDSSLSAFDFGEGTPETFFPDRVDWAFLPGLSGGEKLDYVRKLDLSLAQAVEHARGDAAAHDVLRGLWLEIACLEAQDFLAKRLEEYGYHDEGAGTKTVSVLEDLVTRFSLGEVCHVIYIATRNAMDYAHRKDLGRGHALNLVPGNLEMTANKYEAEGWLKAYGRNARCPQSTLSAYFFDKMLGLGEEYFSMRAVDWETDRETGVTEDGTPAGRGT</sequence>
<evidence type="ECO:0000313" key="1">
    <source>
        <dbReference type="EMBL" id="ATG46781.1"/>
    </source>
</evidence>
<keyword evidence="2" id="KW-1185">Reference proteome</keyword>
<protein>
    <submittedName>
        <fullName evidence="1">Uncharacterized protein</fullName>
    </submittedName>
</protein>
<dbReference type="AlphaFoldDB" id="A0A291G9C0"/>
<evidence type="ECO:0000313" key="2">
    <source>
        <dbReference type="Proteomes" id="UP000217935"/>
    </source>
</evidence>